<feature type="binding site" evidence="6">
    <location>
        <position position="127"/>
    </location>
    <ligand>
        <name>[4Fe-4S] cluster</name>
        <dbReference type="ChEBI" id="CHEBI:49883"/>
        <note>4Fe-4S-S-AdoMet</note>
    </ligand>
</feature>
<dbReference type="PANTHER" id="PTHR30352:SF5">
    <property type="entry name" value="PYRUVATE FORMATE-LYASE 1-ACTIVATING ENZYME"/>
    <property type="match status" value="1"/>
</dbReference>
<dbReference type="SFLD" id="SFLDS00029">
    <property type="entry name" value="Radical_SAM"/>
    <property type="match status" value="1"/>
</dbReference>
<evidence type="ECO:0000256" key="1">
    <source>
        <dbReference type="ARBA" id="ARBA00022485"/>
    </source>
</evidence>
<dbReference type="PROSITE" id="PS51918">
    <property type="entry name" value="RADICAL_SAM"/>
    <property type="match status" value="1"/>
</dbReference>
<reference evidence="8 9" key="1">
    <citation type="journal article" date="2018" name="Elife">
        <title>Discovery and characterization of a prevalent human gut bacterial enzyme sufficient for the inactivation of a family of plant toxins.</title>
        <authorList>
            <person name="Koppel N."/>
            <person name="Bisanz J.E."/>
            <person name="Pandelia M.E."/>
            <person name="Turnbaugh P.J."/>
            <person name="Balskus E.P."/>
        </authorList>
    </citation>
    <scope>NUCLEOTIDE SEQUENCE [LARGE SCALE GENOMIC DNA]</scope>
    <source>
        <strain evidence="8 9">OB21 GAM 11</strain>
    </source>
</reference>
<dbReference type="Gene3D" id="3.20.20.70">
    <property type="entry name" value="Aldolase class I"/>
    <property type="match status" value="1"/>
</dbReference>
<sequence>MRAAKASGAPLRYYGSKTAEADEKRGVVEDTEGRVAAQDFSGEEACGLGADRAVCPICPHACALVEGQTGLCRARVAEGGQVVDANYGRITSLALDPIEKKPLARFRPGSKVLSVGSYGCNLRCPFCQNASIACAGERDVPWREIAPAELVDAAASLVTEGNIGLAFTYNEPLVGLEFVRGTARLAHERGLVNVLVSNGYVNDGPLHEVTPFIDAANIDLKGFTQSFYDLVGGDLATVKHTIEVLAVTPTCHLEVTTLVIPDLNDSDQEIAEAAQWLASLDPSIPYHMTRFFPCHHLTDRPATPPETVHHLANVARRYLKHVYVGNC</sequence>
<feature type="binding site" evidence="6">
    <location>
        <position position="124"/>
    </location>
    <ligand>
        <name>[4Fe-4S] cluster</name>
        <dbReference type="ChEBI" id="CHEBI:49883"/>
        <note>4Fe-4S-S-AdoMet</note>
    </ligand>
</feature>
<evidence type="ECO:0000256" key="4">
    <source>
        <dbReference type="ARBA" id="ARBA00023004"/>
    </source>
</evidence>
<dbReference type="PIRSF" id="PIRSF004869">
    <property type="entry name" value="PflX_prd"/>
    <property type="match status" value="1"/>
</dbReference>
<keyword evidence="5 6" id="KW-0411">Iron-sulfur</keyword>
<dbReference type="Pfam" id="PF04055">
    <property type="entry name" value="Radical_SAM"/>
    <property type="match status" value="1"/>
</dbReference>
<evidence type="ECO:0000313" key="9">
    <source>
        <dbReference type="Proteomes" id="UP000253805"/>
    </source>
</evidence>
<dbReference type="SFLD" id="SFLDG01101">
    <property type="entry name" value="Uncharacterised_Radical_SAM_Su"/>
    <property type="match status" value="1"/>
</dbReference>
<keyword evidence="4 6" id="KW-0408">Iron</keyword>
<dbReference type="NCBIfam" id="TIGR04337">
    <property type="entry name" value="AmmeMemoSam_rS"/>
    <property type="match status" value="1"/>
</dbReference>
<evidence type="ECO:0000256" key="6">
    <source>
        <dbReference type="PIRSR" id="PIRSR004869-50"/>
    </source>
</evidence>
<feature type="binding site" evidence="6">
    <location>
        <position position="120"/>
    </location>
    <ligand>
        <name>[4Fe-4S] cluster</name>
        <dbReference type="ChEBI" id="CHEBI:49883"/>
        <note>4Fe-4S-S-AdoMet</note>
    </ligand>
</feature>
<keyword evidence="3 6" id="KW-0479">Metal-binding</keyword>
<evidence type="ECO:0000313" key="8">
    <source>
        <dbReference type="EMBL" id="RDC42009.1"/>
    </source>
</evidence>
<dbReference type="InterPro" id="IPR058240">
    <property type="entry name" value="rSAM_sf"/>
</dbReference>
<evidence type="ECO:0000256" key="5">
    <source>
        <dbReference type="ARBA" id="ARBA00023014"/>
    </source>
</evidence>
<evidence type="ECO:0000256" key="3">
    <source>
        <dbReference type="ARBA" id="ARBA00022723"/>
    </source>
</evidence>
<dbReference type="InterPro" id="IPR013785">
    <property type="entry name" value="Aldolase_TIM"/>
</dbReference>
<feature type="domain" description="Radical SAM core" evidence="7">
    <location>
        <begin position="105"/>
        <end position="327"/>
    </location>
</feature>
<protein>
    <submittedName>
        <fullName evidence="8">AmmeMemoRadiSam system radical SAM enzyme</fullName>
    </submittedName>
</protein>
<name>A0A369NVE1_9ACTN</name>
<dbReference type="InterPro" id="IPR016431">
    <property type="entry name" value="Pyrv-formate_lyase-activ_prd"/>
</dbReference>
<dbReference type="InterPro" id="IPR027596">
    <property type="entry name" value="AmmeMemoSam_rS"/>
</dbReference>
<proteinExistence type="predicted"/>
<dbReference type="GO" id="GO:0051539">
    <property type="term" value="F:4 iron, 4 sulfur cluster binding"/>
    <property type="evidence" value="ECO:0007669"/>
    <property type="project" value="UniProtKB-KW"/>
</dbReference>
<dbReference type="GO" id="GO:0003824">
    <property type="term" value="F:catalytic activity"/>
    <property type="evidence" value="ECO:0007669"/>
    <property type="project" value="InterPro"/>
</dbReference>
<dbReference type="Proteomes" id="UP000253805">
    <property type="component" value="Unassembled WGS sequence"/>
</dbReference>
<dbReference type="InterPro" id="IPR007197">
    <property type="entry name" value="rSAM"/>
</dbReference>
<accession>A0A369NVE1</accession>
<evidence type="ECO:0000256" key="2">
    <source>
        <dbReference type="ARBA" id="ARBA00022691"/>
    </source>
</evidence>
<organism evidence="8 9">
    <name type="scientific">Adlercreutzia equolifaciens subsp. celatus</name>
    <dbReference type="NCBI Taxonomy" id="394340"/>
    <lineage>
        <taxon>Bacteria</taxon>
        <taxon>Bacillati</taxon>
        <taxon>Actinomycetota</taxon>
        <taxon>Coriobacteriia</taxon>
        <taxon>Eggerthellales</taxon>
        <taxon>Eggerthellaceae</taxon>
        <taxon>Adlercreutzia</taxon>
    </lineage>
</organism>
<dbReference type="GO" id="GO:0046872">
    <property type="term" value="F:metal ion binding"/>
    <property type="evidence" value="ECO:0007669"/>
    <property type="project" value="UniProtKB-KW"/>
</dbReference>
<keyword evidence="2 6" id="KW-0949">S-adenosyl-L-methionine</keyword>
<dbReference type="EMBL" id="PPUT01000036">
    <property type="protein sequence ID" value="RDC42009.1"/>
    <property type="molecule type" value="Genomic_DNA"/>
</dbReference>
<gene>
    <name evidence="8" type="primary">amrS</name>
    <name evidence="8" type="ORF">C1850_10700</name>
</gene>
<dbReference type="SUPFAM" id="SSF102114">
    <property type="entry name" value="Radical SAM enzymes"/>
    <property type="match status" value="1"/>
</dbReference>
<dbReference type="CDD" id="cd01335">
    <property type="entry name" value="Radical_SAM"/>
    <property type="match status" value="1"/>
</dbReference>
<comment type="cofactor">
    <cofactor evidence="6">
        <name>[4Fe-4S] cluster</name>
        <dbReference type="ChEBI" id="CHEBI:49883"/>
    </cofactor>
    <text evidence="6">Binds 1 [4Fe-4S] cluster. The cluster is coordinated with 3 cysteines and an exchangeable S-adenosyl-L-methionine.</text>
</comment>
<evidence type="ECO:0000259" key="7">
    <source>
        <dbReference type="PROSITE" id="PS51918"/>
    </source>
</evidence>
<dbReference type="PANTHER" id="PTHR30352">
    <property type="entry name" value="PYRUVATE FORMATE-LYASE-ACTIVATING ENZYME"/>
    <property type="match status" value="1"/>
</dbReference>
<dbReference type="AlphaFoldDB" id="A0A369NVE1"/>
<dbReference type="InterPro" id="IPR034457">
    <property type="entry name" value="Organic_radical-activating"/>
</dbReference>
<keyword evidence="1" id="KW-0004">4Fe-4S</keyword>
<comment type="caution">
    <text evidence="8">The sequence shown here is derived from an EMBL/GenBank/DDBJ whole genome shotgun (WGS) entry which is preliminary data.</text>
</comment>